<proteinExistence type="predicted"/>
<dbReference type="AlphaFoldDB" id="A0A8S1V5P5"/>
<dbReference type="EMBL" id="CAJJDO010000056">
    <property type="protein sequence ID" value="CAD8172221.1"/>
    <property type="molecule type" value="Genomic_DNA"/>
</dbReference>
<sequence>MILTVIVAQIPITKLIKPFNVFLRTPFILIHLILVHNEYSHVFYVILMDP</sequence>
<gene>
    <name evidence="1" type="ORF">PPENT_87.1.T0560175</name>
</gene>
<name>A0A8S1V5P5_9CILI</name>
<evidence type="ECO:0000313" key="2">
    <source>
        <dbReference type="Proteomes" id="UP000689195"/>
    </source>
</evidence>
<accession>A0A8S1V5P5</accession>
<organism evidence="1 2">
    <name type="scientific">Paramecium pentaurelia</name>
    <dbReference type="NCBI Taxonomy" id="43138"/>
    <lineage>
        <taxon>Eukaryota</taxon>
        <taxon>Sar</taxon>
        <taxon>Alveolata</taxon>
        <taxon>Ciliophora</taxon>
        <taxon>Intramacronucleata</taxon>
        <taxon>Oligohymenophorea</taxon>
        <taxon>Peniculida</taxon>
        <taxon>Parameciidae</taxon>
        <taxon>Paramecium</taxon>
    </lineage>
</organism>
<dbReference type="Proteomes" id="UP000689195">
    <property type="component" value="Unassembled WGS sequence"/>
</dbReference>
<protein>
    <submittedName>
        <fullName evidence="1">Uncharacterized protein</fullName>
    </submittedName>
</protein>
<keyword evidence="2" id="KW-1185">Reference proteome</keyword>
<reference evidence="1" key="1">
    <citation type="submission" date="2021-01" db="EMBL/GenBank/DDBJ databases">
        <authorList>
            <consortium name="Genoscope - CEA"/>
            <person name="William W."/>
        </authorList>
    </citation>
    <scope>NUCLEOTIDE SEQUENCE</scope>
</reference>
<comment type="caution">
    <text evidence="1">The sequence shown here is derived from an EMBL/GenBank/DDBJ whole genome shotgun (WGS) entry which is preliminary data.</text>
</comment>
<evidence type="ECO:0000313" key="1">
    <source>
        <dbReference type="EMBL" id="CAD8172221.1"/>
    </source>
</evidence>